<dbReference type="EMBL" id="JAUHHV010000008">
    <property type="protein sequence ID" value="KAK1415822.1"/>
    <property type="molecule type" value="Genomic_DNA"/>
</dbReference>
<name>A0AAD8K455_TARER</name>
<evidence type="ECO:0000313" key="3">
    <source>
        <dbReference type="Proteomes" id="UP001229421"/>
    </source>
</evidence>
<accession>A0AAD8K455</accession>
<dbReference type="InterPro" id="IPR004264">
    <property type="entry name" value="Transposase_23"/>
</dbReference>
<evidence type="ECO:0000259" key="1">
    <source>
        <dbReference type="Pfam" id="PF03017"/>
    </source>
</evidence>
<dbReference type="Pfam" id="PF03004">
    <property type="entry name" value="Transposase_24"/>
    <property type="match status" value="1"/>
</dbReference>
<evidence type="ECO:0000313" key="2">
    <source>
        <dbReference type="EMBL" id="KAK1415822.1"/>
    </source>
</evidence>
<dbReference type="Proteomes" id="UP001229421">
    <property type="component" value="Unassembled WGS sequence"/>
</dbReference>
<feature type="domain" description="Transposase Tnp1/En/Spm-like" evidence="1">
    <location>
        <begin position="468"/>
        <end position="533"/>
    </location>
</feature>
<gene>
    <name evidence="2" type="ORF">QVD17_31610</name>
</gene>
<dbReference type="AlphaFoldDB" id="A0AAD8K455"/>
<keyword evidence="3" id="KW-1185">Reference proteome</keyword>
<protein>
    <recommendedName>
        <fullName evidence="1">Transposase Tnp1/En/Spm-like domain-containing protein</fullName>
    </recommendedName>
</protein>
<dbReference type="PANTHER" id="PTHR33144">
    <property type="entry name" value="OS10G0409366 PROTEIN-RELATED"/>
    <property type="match status" value="1"/>
</dbReference>
<dbReference type="InterPro" id="IPR004252">
    <property type="entry name" value="Probable_transposase_24"/>
</dbReference>
<organism evidence="2 3">
    <name type="scientific">Tagetes erecta</name>
    <name type="common">African marigold</name>
    <dbReference type="NCBI Taxonomy" id="13708"/>
    <lineage>
        <taxon>Eukaryota</taxon>
        <taxon>Viridiplantae</taxon>
        <taxon>Streptophyta</taxon>
        <taxon>Embryophyta</taxon>
        <taxon>Tracheophyta</taxon>
        <taxon>Spermatophyta</taxon>
        <taxon>Magnoliopsida</taxon>
        <taxon>eudicotyledons</taxon>
        <taxon>Gunneridae</taxon>
        <taxon>Pentapetalae</taxon>
        <taxon>asterids</taxon>
        <taxon>campanulids</taxon>
        <taxon>Asterales</taxon>
        <taxon>Asteraceae</taxon>
        <taxon>Asteroideae</taxon>
        <taxon>Heliantheae alliance</taxon>
        <taxon>Tageteae</taxon>
        <taxon>Tagetes</taxon>
    </lineage>
</organism>
<dbReference type="PANTHER" id="PTHR33144:SF55">
    <property type="entry name" value="CHROMATIN REMODELER BROMODOMAIN FAMILY"/>
    <property type="match status" value="1"/>
</dbReference>
<dbReference type="Pfam" id="PF03017">
    <property type="entry name" value="Transposase_23"/>
    <property type="match status" value="1"/>
</dbReference>
<proteinExistence type="predicted"/>
<reference evidence="2" key="1">
    <citation type="journal article" date="2023" name="bioRxiv">
        <title>Improved chromosome-level genome assembly for marigold (Tagetes erecta).</title>
        <authorList>
            <person name="Jiang F."/>
            <person name="Yuan L."/>
            <person name="Wang S."/>
            <person name="Wang H."/>
            <person name="Xu D."/>
            <person name="Wang A."/>
            <person name="Fan W."/>
        </authorList>
    </citation>
    <scope>NUCLEOTIDE SEQUENCE</scope>
    <source>
        <strain evidence="2">WSJ</strain>
        <tissue evidence="2">Leaf</tissue>
    </source>
</reference>
<comment type="caution">
    <text evidence="2">The sequence shown here is derived from an EMBL/GenBank/DDBJ whole genome shotgun (WGS) entry which is preliminary data.</text>
</comment>
<sequence length="550" mass="62595">MKRCANLAQKRLIGANESRFQKGHVLHTRSEIHSRVLESDEGHTRGRSLEAKRKLFAVDNDGDNGEDDMRFHDINEEQDDSRLFEDNDEEYDAALFEVNQEQNVASEFENNELDEEELEVLQPENEEEHEVPQPEYEAVRNVRKRVRGPTRMLKVWAQDKGEKIPVIVNAHGQPINDKTSKLTHFMGTLSRSGKYCPIYKPWNKVEDAKKQSLLELLKAKFDIPEAAEGWILRSFGQKVKNWRARVKELYHDPSLSLHEQISSRPKQVQKKQWKRLVKYWNNEKSKMVSEKNKENRAKKKMVQVTGKKSYARVREELKTSLGQEPSRLEMFHACFSKNGTTKNVEAANAIAQMQQLSSNLPEGSIDKPGPDDVFSKVMGKDRNGDAVMYGLGVRASDVWGVLPSRSASRRENMLLKSKCDELTSTVDQLRAQVLEMKGSRDGSNVQLPTSSHFPIVANGPPHLRVGDEVFLKSILNSTEIVARGWVKSLDPNELVGSTELGQEWCEVNVQVPIKKDENLVRPYGLFSTIHDCVGASIAWPCPFISVVHED</sequence>